<dbReference type="GO" id="GO:0016747">
    <property type="term" value="F:acyltransferase activity, transferring groups other than amino-acyl groups"/>
    <property type="evidence" value="ECO:0007669"/>
    <property type="project" value="InterPro"/>
</dbReference>
<dbReference type="InterPro" id="IPR016181">
    <property type="entry name" value="Acyl_CoA_acyltransferase"/>
</dbReference>
<proteinExistence type="predicted"/>
<dbReference type="EMBL" id="CP026604">
    <property type="protein sequence ID" value="AWB68724.1"/>
    <property type="molecule type" value="Genomic_DNA"/>
</dbReference>
<dbReference type="PROSITE" id="PS51186">
    <property type="entry name" value="GNAT"/>
    <property type="match status" value="1"/>
</dbReference>
<dbReference type="Pfam" id="PF00583">
    <property type="entry name" value="Acetyltransf_1"/>
    <property type="match status" value="1"/>
</dbReference>
<evidence type="ECO:0000259" key="1">
    <source>
        <dbReference type="PROSITE" id="PS51186"/>
    </source>
</evidence>
<reference evidence="2 3" key="1">
    <citation type="submission" date="2018-01" db="EMBL/GenBank/DDBJ databases">
        <title>Genome sequence of a Cantenovulum-like bacteria.</title>
        <authorList>
            <person name="Tan W.R."/>
            <person name="Lau N.-S."/>
            <person name="Go F."/>
            <person name="Amirul A.-A.A."/>
        </authorList>
    </citation>
    <scope>NUCLEOTIDE SEQUENCE [LARGE SCALE GENOMIC DNA]</scope>
    <source>
        <strain evidence="2 3">CCB-QB4</strain>
    </source>
</reference>
<evidence type="ECO:0000313" key="2">
    <source>
        <dbReference type="EMBL" id="AWB68724.1"/>
    </source>
</evidence>
<dbReference type="AlphaFoldDB" id="A0A2S0VWX7"/>
<organism evidence="2 3">
    <name type="scientific">Saccharobesus litoralis</name>
    <dbReference type="NCBI Taxonomy" id="2172099"/>
    <lineage>
        <taxon>Bacteria</taxon>
        <taxon>Pseudomonadati</taxon>
        <taxon>Pseudomonadota</taxon>
        <taxon>Gammaproteobacteria</taxon>
        <taxon>Alteromonadales</taxon>
        <taxon>Alteromonadaceae</taxon>
        <taxon>Saccharobesus</taxon>
    </lineage>
</organism>
<dbReference type="InterPro" id="IPR000182">
    <property type="entry name" value="GNAT_dom"/>
</dbReference>
<dbReference type="CDD" id="cd04301">
    <property type="entry name" value="NAT_SF"/>
    <property type="match status" value="1"/>
</dbReference>
<dbReference type="OrthoDB" id="6309080at2"/>
<dbReference type="SUPFAM" id="SSF55729">
    <property type="entry name" value="Acyl-CoA N-acyltransferases (Nat)"/>
    <property type="match status" value="1"/>
</dbReference>
<dbReference type="Gene3D" id="3.40.630.30">
    <property type="match status" value="1"/>
</dbReference>
<keyword evidence="3" id="KW-1185">Reference proteome</keyword>
<name>A0A2S0VWX7_9ALTE</name>
<dbReference type="Proteomes" id="UP000244441">
    <property type="component" value="Chromosome"/>
</dbReference>
<protein>
    <recommendedName>
        <fullName evidence="1">N-acetyltransferase domain-containing protein</fullName>
    </recommendedName>
</protein>
<evidence type="ECO:0000313" key="3">
    <source>
        <dbReference type="Proteomes" id="UP000244441"/>
    </source>
</evidence>
<accession>A0A2S0VWX7</accession>
<dbReference type="RefSeq" id="WP_108604776.1">
    <property type="nucleotide sequence ID" value="NZ_CP026604.1"/>
</dbReference>
<gene>
    <name evidence="2" type="ORF">C2869_21020</name>
</gene>
<feature type="domain" description="N-acetyltransferase" evidence="1">
    <location>
        <begin position="27"/>
        <end position="189"/>
    </location>
</feature>
<dbReference type="KEGG" id="cate:C2869_21020"/>
<sequence>MEAVVDQQVKLARIANVVTVQFDVSHPEYTRLIESVGRFRFQQWRTANMNMSNTLKAQTWIEAQDELAWHWLSSVEGQVIASARLSIHNSLSDLPEGELYKGLDDLYPQKIASFNRLIVDEGYRGLGVAANLVQCRIEQAAYLGAKSIALDCPQHRVKAMQQVGFETVKAPQVGTKCPDIMWYPMRKLL</sequence>